<feature type="domain" description="Histidine kinase" evidence="10">
    <location>
        <begin position="1031"/>
        <end position="1245"/>
    </location>
</feature>
<reference evidence="11 12" key="1">
    <citation type="submission" date="2024-04" db="EMBL/GenBank/DDBJ databases">
        <title>WGS of bacteria from Torrens River.</title>
        <authorList>
            <person name="Wyrsch E.R."/>
            <person name="Drigo B."/>
        </authorList>
    </citation>
    <scope>NUCLEOTIDE SEQUENCE [LARGE SCALE GENOMIC DNA]</scope>
    <source>
        <strain evidence="11 12">TWI391</strain>
    </source>
</reference>
<evidence type="ECO:0000256" key="3">
    <source>
        <dbReference type="ARBA" id="ARBA00022553"/>
    </source>
</evidence>
<evidence type="ECO:0000313" key="11">
    <source>
        <dbReference type="EMBL" id="MEN5377471.1"/>
    </source>
</evidence>
<comment type="caution">
    <text evidence="11">The sequence shown here is derived from an EMBL/GenBank/DDBJ whole genome shotgun (WGS) entry which is preliminary data.</text>
</comment>
<dbReference type="Gene3D" id="1.10.287.130">
    <property type="match status" value="1"/>
</dbReference>
<keyword evidence="12" id="KW-1185">Reference proteome</keyword>
<feature type="transmembrane region" description="Helical" evidence="9">
    <location>
        <begin position="325"/>
        <end position="345"/>
    </location>
</feature>
<keyword evidence="4" id="KW-0808">Transferase</keyword>
<evidence type="ECO:0000256" key="6">
    <source>
        <dbReference type="ARBA" id="ARBA00022777"/>
    </source>
</evidence>
<dbReference type="PROSITE" id="PS50109">
    <property type="entry name" value="HIS_KIN"/>
    <property type="match status" value="1"/>
</dbReference>
<feature type="transmembrane region" description="Helical" evidence="9">
    <location>
        <begin position="207"/>
        <end position="228"/>
    </location>
</feature>
<dbReference type="CDD" id="cd00082">
    <property type="entry name" value="HisKA"/>
    <property type="match status" value="1"/>
</dbReference>
<feature type="transmembrane region" description="Helical" evidence="9">
    <location>
        <begin position="240"/>
        <end position="257"/>
    </location>
</feature>
<evidence type="ECO:0000256" key="8">
    <source>
        <dbReference type="ARBA" id="ARBA00023012"/>
    </source>
</evidence>
<dbReference type="InterPro" id="IPR036097">
    <property type="entry name" value="HisK_dim/P_sf"/>
</dbReference>
<protein>
    <recommendedName>
        <fullName evidence="2">histidine kinase</fullName>
        <ecNumber evidence="2">2.7.13.3</ecNumber>
    </recommendedName>
</protein>
<dbReference type="CDD" id="cd00075">
    <property type="entry name" value="HATPase"/>
    <property type="match status" value="1"/>
</dbReference>
<evidence type="ECO:0000256" key="1">
    <source>
        <dbReference type="ARBA" id="ARBA00000085"/>
    </source>
</evidence>
<keyword evidence="9" id="KW-0812">Transmembrane</keyword>
<feature type="transmembrane region" description="Helical" evidence="9">
    <location>
        <begin position="365"/>
        <end position="391"/>
    </location>
</feature>
<evidence type="ECO:0000259" key="10">
    <source>
        <dbReference type="PROSITE" id="PS50109"/>
    </source>
</evidence>
<keyword evidence="9" id="KW-0472">Membrane</keyword>
<keyword evidence="9" id="KW-1133">Transmembrane helix</keyword>
<dbReference type="Gene3D" id="3.30.565.10">
    <property type="entry name" value="Histidine kinase-like ATPase, C-terminal domain"/>
    <property type="match status" value="1"/>
</dbReference>
<dbReference type="InterPro" id="IPR005467">
    <property type="entry name" value="His_kinase_dom"/>
</dbReference>
<dbReference type="Proteomes" id="UP001409291">
    <property type="component" value="Unassembled WGS sequence"/>
</dbReference>
<dbReference type="SMART" id="SM00388">
    <property type="entry name" value="HisKA"/>
    <property type="match status" value="1"/>
</dbReference>
<name>A0ABV0BRV6_9SPHI</name>
<dbReference type="SUPFAM" id="SSF47384">
    <property type="entry name" value="Homodimeric domain of signal transducing histidine kinase"/>
    <property type="match status" value="1"/>
</dbReference>
<keyword evidence="6 11" id="KW-0418">Kinase</keyword>
<dbReference type="InterPro" id="IPR004358">
    <property type="entry name" value="Sig_transdc_His_kin-like_C"/>
</dbReference>
<dbReference type="InterPro" id="IPR036890">
    <property type="entry name" value="HATPase_C_sf"/>
</dbReference>
<evidence type="ECO:0000256" key="7">
    <source>
        <dbReference type="ARBA" id="ARBA00022840"/>
    </source>
</evidence>
<keyword evidence="5" id="KW-0547">Nucleotide-binding</keyword>
<dbReference type="PRINTS" id="PR00344">
    <property type="entry name" value="BCTRLSENSOR"/>
</dbReference>
<keyword evidence="8" id="KW-0902">Two-component regulatory system</keyword>
<dbReference type="RefSeq" id="WP_346581153.1">
    <property type="nucleotide sequence ID" value="NZ_JBDJLH010000004.1"/>
</dbReference>
<keyword evidence="7" id="KW-0067">ATP-binding</keyword>
<dbReference type="GO" id="GO:0016301">
    <property type="term" value="F:kinase activity"/>
    <property type="evidence" value="ECO:0007669"/>
    <property type="project" value="UniProtKB-KW"/>
</dbReference>
<dbReference type="SUPFAM" id="SSF55874">
    <property type="entry name" value="ATPase domain of HSP90 chaperone/DNA topoisomerase II/histidine kinase"/>
    <property type="match status" value="1"/>
</dbReference>
<dbReference type="EC" id="2.7.13.3" evidence="2"/>
<dbReference type="Pfam" id="PF02518">
    <property type="entry name" value="HATPase_c"/>
    <property type="match status" value="1"/>
</dbReference>
<evidence type="ECO:0000256" key="9">
    <source>
        <dbReference type="SAM" id="Phobius"/>
    </source>
</evidence>
<dbReference type="EMBL" id="JBDJNQ010000003">
    <property type="protein sequence ID" value="MEN5377471.1"/>
    <property type="molecule type" value="Genomic_DNA"/>
</dbReference>
<feature type="transmembrane region" description="Helical" evidence="9">
    <location>
        <begin position="937"/>
        <end position="959"/>
    </location>
</feature>
<sequence length="1247" mass="144010">MPISSKIRILLILLTLSFIVTAITLQKSITSKDILNFETANLESKIHEKEEVIDELFADPIILKTFKNAEKYPEQSYHILEKYNRDEGIALFIFKNHELLLWSTNLFVPLTDAGLKNPVNYIATNDRSFVVKKKEIGNTTVLAYVMVKKYFNINNEYFTKAFSPLITKSTNIEIADYDDNINIKNIYSKDKTYLFSIKLKSGQVQNIFSILQTLCWILAATCFITLIHNLAKLLVNKEKIIPGILLYLTALIVLRYLDLNSNWLNIHANLGIFNPKNYAYNYLFPNIWGLLITVFFIFLFILFLYNIKDSFSIEKYLKKKGSKIIFAVLSILSVYFFFTILYRTLGTLITHSTTTVVDFTKLVELNIFTWIDLFIMCVSLVTLILYIDLVISNIKKLQISDTVLINIHLSCLILFILIGTSLSENNGLVNILLALIILIRSFNSFLKKKFRLATHIIVIILLSTIFSIYHGHFFKMKKLENMKLFISNLEAEDDINAISLYTEIEKDILNDEQLKHLFKISLPNTSTQTISEYIEKKYLSGYLSRYEFLGFYYNNNKELAPYKNNKVDEYREKVIKNSLKISNNFYRLNSELGTHEYFSIINIQIDKQNTVSLYLNLKNRSFNYSLPYPDILVDSRLNKMEAQSFNNSSIALFKDGNLVTQYGKYNYPSHDNGYPKKLGEYINLDSRDDYFHIMYRPNNYTTFLVSYPKETPWEYLATASFLFLVIFIFFSISSSVRYGFKILKNKSFKIRSIKYHFLFLVNSIQYSSRIQTLFISSIVLAILISGIISFVSISMQLSYNNTLEREKTVTDISKRLESIVSTASTAEEKEERLIYYLKLLSESLSKDFSLYSKSGRLLFSSQPKIYDLNILSTFINPSAFRKLSLLKKSETIEEEVVGDFRYESSYATIRDENYATIAYLGIPNFNAQKDDNLNKNLLLNTLINIYSLIIIGFGFYAAFVANKITEPLNLISKKIAQTNLGQQNEPLFWQRNDEIGGLIKEYNLMILKLEDYANKIKDNERESTWREMAQQVAHEIKNPLTPMKLGIQQLTKSYHDNDAKFEERFKRITASFIEQINSLTHIAKEFSAFAKLPDTKYEKVNLVEKINKSIAVYSQNPHAQIQLMNQTNQASIFVEADRDQLLRTFNNLLKNAIEAGFGKRKIKIDISISNAEHDTYIIKIKDNGLGIPQEMRAKIFEINFTTKSSGTGLGLVFVKKTIEAMGGTVKFDSIEDQGTTFQITVPKYKGS</sequence>
<evidence type="ECO:0000313" key="12">
    <source>
        <dbReference type="Proteomes" id="UP001409291"/>
    </source>
</evidence>
<gene>
    <name evidence="11" type="ORF">ABE541_09380</name>
</gene>
<feature type="transmembrane region" description="Helical" evidence="9">
    <location>
        <begin position="774"/>
        <end position="797"/>
    </location>
</feature>
<feature type="transmembrane region" description="Helical" evidence="9">
    <location>
        <begin position="715"/>
        <end position="740"/>
    </location>
</feature>
<evidence type="ECO:0000256" key="5">
    <source>
        <dbReference type="ARBA" id="ARBA00022741"/>
    </source>
</evidence>
<feature type="transmembrane region" description="Helical" evidence="9">
    <location>
        <begin position="287"/>
        <end position="305"/>
    </location>
</feature>
<accession>A0ABV0BRV6</accession>
<comment type="catalytic activity">
    <reaction evidence="1">
        <text>ATP + protein L-histidine = ADP + protein N-phospho-L-histidine.</text>
        <dbReference type="EC" id="2.7.13.3"/>
    </reaction>
</comment>
<evidence type="ECO:0000256" key="2">
    <source>
        <dbReference type="ARBA" id="ARBA00012438"/>
    </source>
</evidence>
<proteinExistence type="predicted"/>
<dbReference type="InterPro" id="IPR003594">
    <property type="entry name" value="HATPase_dom"/>
</dbReference>
<dbReference type="PANTHER" id="PTHR43065">
    <property type="entry name" value="SENSOR HISTIDINE KINASE"/>
    <property type="match status" value="1"/>
</dbReference>
<feature type="transmembrane region" description="Helical" evidence="9">
    <location>
        <begin position="403"/>
        <end position="422"/>
    </location>
</feature>
<dbReference type="PANTHER" id="PTHR43065:SF10">
    <property type="entry name" value="PEROXIDE STRESS-ACTIVATED HISTIDINE KINASE MAK3"/>
    <property type="match status" value="1"/>
</dbReference>
<evidence type="ECO:0000256" key="4">
    <source>
        <dbReference type="ARBA" id="ARBA00022679"/>
    </source>
</evidence>
<dbReference type="SMART" id="SM00387">
    <property type="entry name" value="HATPase_c"/>
    <property type="match status" value="1"/>
</dbReference>
<organism evidence="11 12">
    <name type="scientific">Sphingobacterium kitahiroshimense</name>
    <dbReference type="NCBI Taxonomy" id="470446"/>
    <lineage>
        <taxon>Bacteria</taxon>
        <taxon>Pseudomonadati</taxon>
        <taxon>Bacteroidota</taxon>
        <taxon>Sphingobacteriia</taxon>
        <taxon>Sphingobacteriales</taxon>
        <taxon>Sphingobacteriaceae</taxon>
        <taxon>Sphingobacterium</taxon>
    </lineage>
</organism>
<dbReference type="Gene3D" id="6.10.340.10">
    <property type="match status" value="1"/>
</dbReference>
<dbReference type="Pfam" id="PF00512">
    <property type="entry name" value="HisKA"/>
    <property type="match status" value="1"/>
</dbReference>
<keyword evidence="3" id="KW-0597">Phosphoprotein</keyword>
<feature type="transmembrane region" description="Helical" evidence="9">
    <location>
        <begin position="453"/>
        <end position="474"/>
    </location>
</feature>
<dbReference type="InterPro" id="IPR003661">
    <property type="entry name" value="HisK_dim/P_dom"/>
</dbReference>